<dbReference type="PANTHER" id="PTHR10978:SF5">
    <property type="entry name" value="SUCCINATE DEHYDROGENASE CYTOCHROME B560 SUBUNIT, MITOCHONDRIAL"/>
    <property type="match status" value="1"/>
</dbReference>
<accession>A0A6M8SQU4</accession>
<dbReference type="GO" id="GO:0009055">
    <property type="term" value="F:electron transfer activity"/>
    <property type="evidence" value="ECO:0007669"/>
    <property type="project" value="InterPro"/>
</dbReference>
<dbReference type="GO" id="GO:0005886">
    <property type="term" value="C:plasma membrane"/>
    <property type="evidence" value="ECO:0007669"/>
    <property type="project" value="TreeGrafter"/>
</dbReference>
<dbReference type="AlphaFoldDB" id="A0A6M8SQU4"/>
<keyword evidence="6 13" id="KW-0812">Transmembrane</keyword>
<evidence type="ECO:0000256" key="4">
    <source>
        <dbReference type="ARBA" id="ARBA00020076"/>
    </source>
</evidence>
<evidence type="ECO:0000256" key="2">
    <source>
        <dbReference type="ARBA" id="ARBA00004370"/>
    </source>
</evidence>
<evidence type="ECO:0000313" key="14">
    <source>
        <dbReference type="EMBL" id="QKJ67575.1"/>
    </source>
</evidence>
<keyword evidence="10 13" id="KW-0472">Membrane</keyword>
<dbReference type="InterPro" id="IPR000701">
    <property type="entry name" value="SuccDH_FuR_B_TM-su"/>
</dbReference>
<keyword evidence="7 12" id="KW-0479">Metal-binding</keyword>
<dbReference type="SUPFAM" id="SSF81343">
    <property type="entry name" value="Fumarate reductase respiratory complex transmembrane subunits"/>
    <property type="match status" value="1"/>
</dbReference>
<dbReference type="RefSeq" id="WP_173534077.1">
    <property type="nucleotide sequence ID" value="NZ_CP054143.1"/>
</dbReference>
<evidence type="ECO:0000256" key="11">
    <source>
        <dbReference type="ARBA" id="ARBA00025912"/>
    </source>
</evidence>
<gene>
    <name evidence="14" type="primary">sdhC</name>
    <name evidence="14" type="ORF">HQN60_13125</name>
</gene>
<dbReference type="GO" id="GO:0046872">
    <property type="term" value="F:metal ion binding"/>
    <property type="evidence" value="ECO:0007669"/>
    <property type="project" value="UniProtKB-KW"/>
</dbReference>
<dbReference type="KEGG" id="dee:HQN60_13125"/>
<feature type="transmembrane region" description="Helical" evidence="13">
    <location>
        <begin position="103"/>
        <end position="122"/>
    </location>
</feature>
<dbReference type="Proteomes" id="UP000504844">
    <property type="component" value="Chromosome"/>
</dbReference>
<dbReference type="GO" id="GO:0006099">
    <property type="term" value="P:tricarboxylic acid cycle"/>
    <property type="evidence" value="ECO:0007669"/>
    <property type="project" value="InterPro"/>
</dbReference>
<protein>
    <recommendedName>
        <fullName evidence="4">Succinate dehydrogenase cytochrome b556 subunit</fullName>
    </recommendedName>
</protein>
<evidence type="ECO:0000256" key="7">
    <source>
        <dbReference type="ARBA" id="ARBA00022723"/>
    </source>
</evidence>
<proteinExistence type="inferred from homology"/>
<dbReference type="Pfam" id="PF01127">
    <property type="entry name" value="Sdh_cyt"/>
    <property type="match status" value="1"/>
</dbReference>
<keyword evidence="5 12" id="KW-0349">Heme</keyword>
<feature type="binding site" description="axial binding residue" evidence="12">
    <location>
        <position position="80"/>
    </location>
    <ligand>
        <name>heme</name>
        <dbReference type="ChEBI" id="CHEBI:30413"/>
        <note>ligand shared with second transmembrane subunit</note>
    </ligand>
    <ligandPart>
        <name>Fe</name>
        <dbReference type="ChEBI" id="CHEBI:18248"/>
    </ligandPart>
</feature>
<reference evidence="14 15" key="1">
    <citation type="submission" date="2020-05" db="EMBL/GenBank/DDBJ databases">
        <title>Complete genome sequence of Deefgea sp. D17.</title>
        <authorList>
            <person name="Bae J.-W."/>
            <person name="Han J.E."/>
        </authorList>
    </citation>
    <scope>NUCLEOTIDE SEQUENCE [LARGE SCALE GENOMIC DNA]</scope>
    <source>
        <strain evidence="14 15">D17</strain>
    </source>
</reference>
<evidence type="ECO:0000256" key="9">
    <source>
        <dbReference type="ARBA" id="ARBA00023004"/>
    </source>
</evidence>
<comment type="subcellular location">
    <subcellularLocation>
        <location evidence="2">Membrane</location>
    </subcellularLocation>
</comment>
<evidence type="ECO:0000256" key="12">
    <source>
        <dbReference type="PIRSR" id="PIRSR000178-1"/>
    </source>
</evidence>
<dbReference type="CDD" id="cd03499">
    <property type="entry name" value="SQR_TypeC_SdhC"/>
    <property type="match status" value="1"/>
</dbReference>
<feature type="transmembrane region" description="Helical" evidence="13">
    <location>
        <begin position="64"/>
        <end position="82"/>
    </location>
</feature>
<comment type="function">
    <text evidence="1">Membrane-anchoring subunit of succinate dehydrogenase (SDH).</text>
</comment>
<sequence>MQKTRPKHLALWQIRLPLPGIVSILHRISGLLMFAAIPFMLYALEGSLSSAERFAAFKDCIGNPLVKLFLLAVLWAYLHHACAGTRFLFLDIHKGLDLKTARFTSYLVLAVSLSLTVIIGAITW</sequence>
<dbReference type="Gene3D" id="1.20.1300.10">
    <property type="entry name" value="Fumarate reductase/succinate dehydrogenase, transmembrane subunit"/>
    <property type="match status" value="1"/>
</dbReference>
<evidence type="ECO:0000256" key="1">
    <source>
        <dbReference type="ARBA" id="ARBA00004050"/>
    </source>
</evidence>
<evidence type="ECO:0000256" key="6">
    <source>
        <dbReference type="ARBA" id="ARBA00022692"/>
    </source>
</evidence>
<evidence type="ECO:0000256" key="3">
    <source>
        <dbReference type="ARBA" id="ARBA00007244"/>
    </source>
</evidence>
<dbReference type="InterPro" id="IPR034804">
    <property type="entry name" value="SQR/QFR_C/D"/>
</dbReference>
<keyword evidence="9 12" id="KW-0408">Iron</keyword>
<evidence type="ECO:0000313" key="15">
    <source>
        <dbReference type="Proteomes" id="UP000504844"/>
    </source>
</evidence>
<dbReference type="PIRSF" id="PIRSF000178">
    <property type="entry name" value="SDH_cyt_b560"/>
    <property type="match status" value="1"/>
</dbReference>
<comment type="similarity">
    <text evidence="3">Belongs to the cytochrome b560 family.</text>
</comment>
<comment type="subunit">
    <text evidence="11">Part of an enzyme complex containing four subunits: a flavoprotein, an iron-sulfur protein, plus two membrane-anchoring proteins, SdhC and SdhD. The complex can form homotrimers.</text>
</comment>
<organism evidence="14 15">
    <name type="scientific">Deefgea piscis</name>
    <dbReference type="NCBI Taxonomy" id="2739061"/>
    <lineage>
        <taxon>Bacteria</taxon>
        <taxon>Pseudomonadati</taxon>
        <taxon>Pseudomonadota</taxon>
        <taxon>Betaproteobacteria</taxon>
        <taxon>Neisseriales</taxon>
        <taxon>Chitinibacteraceae</taxon>
        <taxon>Deefgea</taxon>
    </lineage>
</organism>
<evidence type="ECO:0000256" key="13">
    <source>
        <dbReference type="SAM" id="Phobius"/>
    </source>
</evidence>
<keyword evidence="8 13" id="KW-1133">Transmembrane helix</keyword>
<name>A0A6M8SQU4_9NEIS</name>
<keyword evidence="15" id="KW-1185">Reference proteome</keyword>
<evidence type="ECO:0000256" key="5">
    <source>
        <dbReference type="ARBA" id="ARBA00022617"/>
    </source>
</evidence>
<feature type="transmembrane region" description="Helical" evidence="13">
    <location>
        <begin position="21"/>
        <end position="44"/>
    </location>
</feature>
<comment type="cofactor">
    <cofactor evidence="12">
        <name>heme</name>
        <dbReference type="ChEBI" id="CHEBI:30413"/>
    </cofactor>
    <text evidence="12">The heme is bound between the two transmembrane subunits.</text>
</comment>
<dbReference type="EMBL" id="CP054143">
    <property type="protein sequence ID" value="QKJ67575.1"/>
    <property type="molecule type" value="Genomic_DNA"/>
</dbReference>
<evidence type="ECO:0000256" key="8">
    <source>
        <dbReference type="ARBA" id="ARBA00022989"/>
    </source>
</evidence>
<dbReference type="NCBIfam" id="TIGR02970">
    <property type="entry name" value="succ_dehyd_cytB"/>
    <property type="match status" value="1"/>
</dbReference>
<dbReference type="InterPro" id="IPR014314">
    <property type="entry name" value="Succ_DH_cytb556"/>
</dbReference>
<dbReference type="PANTHER" id="PTHR10978">
    <property type="entry name" value="SUCCINATE DEHYDROGENASE CYTOCHROME B560 SUBUNIT"/>
    <property type="match status" value="1"/>
</dbReference>
<evidence type="ECO:0000256" key="10">
    <source>
        <dbReference type="ARBA" id="ARBA00023136"/>
    </source>
</evidence>